<name>A0A5B9DNA9_9HYPH</name>
<dbReference type="Pfam" id="PF17930">
    <property type="entry name" value="LpxI_N"/>
    <property type="match status" value="1"/>
</dbReference>
<accession>A0A5B9DNA9</accession>
<dbReference type="InterPro" id="IPR043167">
    <property type="entry name" value="LpxI_C_sf"/>
</dbReference>
<reference evidence="1 2" key="1">
    <citation type="journal article" date="2015" name="Int. J. Syst. Evol. Microbiol.">
        <title>Youhaiella tibetensis gen. nov., sp. nov., isolated from subsurface sediment.</title>
        <authorList>
            <person name="Wang Y.X."/>
            <person name="Huang F.Q."/>
            <person name="Nogi Y."/>
            <person name="Pang S.J."/>
            <person name="Wang P.K."/>
            <person name="Lv J."/>
        </authorList>
    </citation>
    <scope>NUCLEOTIDE SEQUENCE [LARGE SCALE GENOMIC DNA]</scope>
    <source>
        <strain evidence="2">fig4</strain>
    </source>
</reference>
<organism evidence="1 2">
    <name type="scientific">Paradevosia tibetensis</name>
    <dbReference type="NCBI Taxonomy" id="1447062"/>
    <lineage>
        <taxon>Bacteria</taxon>
        <taxon>Pseudomonadati</taxon>
        <taxon>Pseudomonadota</taxon>
        <taxon>Alphaproteobacteria</taxon>
        <taxon>Hyphomicrobiales</taxon>
        <taxon>Devosiaceae</taxon>
        <taxon>Paradevosia</taxon>
    </lineage>
</organism>
<dbReference type="RefSeq" id="WP_147655944.1">
    <property type="nucleotide sequence ID" value="NZ_BMFM01000001.1"/>
</dbReference>
<dbReference type="InterPro" id="IPR041255">
    <property type="entry name" value="LpxI_N"/>
</dbReference>
<dbReference type="InterPro" id="IPR053174">
    <property type="entry name" value="LpxI"/>
</dbReference>
<evidence type="ECO:0000313" key="1">
    <source>
        <dbReference type="EMBL" id="QEE20496.1"/>
    </source>
</evidence>
<dbReference type="OrthoDB" id="9789836at2"/>
<dbReference type="Pfam" id="PF06230">
    <property type="entry name" value="LpxI_C"/>
    <property type="match status" value="1"/>
</dbReference>
<dbReference type="EMBL" id="CP041690">
    <property type="protein sequence ID" value="QEE20496.1"/>
    <property type="molecule type" value="Genomic_DNA"/>
</dbReference>
<evidence type="ECO:0000313" key="2">
    <source>
        <dbReference type="Proteomes" id="UP000321062"/>
    </source>
</evidence>
<dbReference type="Proteomes" id="UP000321062">
    <property type="component" value="Chromosome"/>
</dbReference>
<dbReference type="AlphaFoldDB" id="A0A5B9DNA9"/>
<dbReference type="PANTHER" id="PTHR39962:SF1">
    <property type="entry name" value="LPXI FAMILY PROTEIN"/>
    <property type="match status" value="1"/>
</dbReference>
<dbReference type="InterPro" id="IPR010415">
    <property type="entry name" value="LpxI_C"/>
</dbReference>
<gene>
    <name evidence="1" type="ORF">FNA67_10095</name>
</gene>
<protein>
    <submittedName>
        <fullName evidence="1">LpxI family protein</fullName>
    </submittedName>
</protein>
<dbReference type="Gene3D" id="3.40.140.80">
    <property type="match status" value="1"/>
</dbReference>
<dbReference type="Gene3D" id="3.40.50.20">
    <property type="match status" value="1"/>
</dbReference>
<dbReference type="PANTHER" id="PTHR39962">
    <property type="entry name" value="BLL4848 PROTEIN"/>
    <property type="match status" value="1"/>
</dbReference>
<dbReference type="KEGG" id="yti:FNA67_10095"/>
<sequence>MGNRLTVFAGTGDLVPHAVEAAQKAGYKVQVLALTPRPDLSGVKVVKADLANPLGIIWSLKVFRTSHVVLAGGITLSDGQREGLAKFANSNSERSATSGGGRSLGDAALTGLAAVLKKMAGAELVGVHEIAPDLLAQEGVIVGSPLPGEHAESAGFALAMAREIGRLDIGQAVVVAGHHVVSAEDIGGTDGLLARVGDYHARGIAGDGAAPLILAKAVKPQQPLFADLPAIGPDTVTNAKAAGVSVIAVEAGKSIIIEREKVIDLARRENITIVGLTIDG</sequence>
<keyword evidence="2" id="KW-1185">Reference proteome</keyword>
<proteinExistence type="predicted"/>